<dbReference type="PaxDb" id="121845-A0A3Q0JAC3"/>
<keyword evidence="9" id="KW-1185">Reference proteome</keyword>
<organism evidence="9 10">
    <name type="scientific">Diaphorina citri</name>
    <name type="common">Asian citrus psyllid</name>
    <dbReference type="NCBI Taxonomy" id="121845"/>
    <lineage>
        <taxon>Eukaryota</taxon>
        <taxon>Metazoa</taxon>
        <taxon>Ecdysozoa</taxon>
        <taxon>Arthropoda</taxon>
        <taxon>Hexapoda</taxon>
        <taxon>Insecta</taxon>
        <taxon>Pterygota</taxon>
        <taxon>Neoptera</taxon>
        <taxon>Paraneoptera</taxon>
        <taxon>Hemiptera</taxon>
        <taxon>Sternorrhyncha</taxon>
        <taxon>Psylloidea</taxon>
        <taxon>Psyllidae</taxon>
        <taxon>Diaphorininae</taxon>
        <taxon>Diaphorina</taxon>
    </lineage>
</organism>
<reference evidence="10" key="1">
    <citation type="submission" date="2025-08" db="UniProtKB">
        <authorList>
            <consortium name="RefSeq"/>
        </authorList>
    </citation>
    <scope>IDENTIFICATION</scope>
</reference>
<dbReference type="PANTHER" id="PTHR12822:SF2">
    <property type="entry name" value="PROTEIN YIPF"/>
    <property type="match status" value="1"/>
</dbReference>
<dbReference type="InterPro" id="IPR039765">
    <property type="entry name" value="Yip5/YIPF1/YIPF2"/>
</dbReference>
<evidence type="ECO:0000256" key="4">
    <source>
        <dbReference type="ARBA" id="ARBA00022989"/>
    </source>
</evidence>
<keyword evidence="4 6" id="KW-1133">Transmembrane helix</keyword>
<dbReference type="STRING" id="121845.A0A3Q0JAC3"/>
<evidence type="ECO:0000256" key="5">
    <source>
        <dbReference type="ARBA" id="ARBA00023136"/>
    </source>
</evidence>
<evidence type="ECO:0000313" key="10">
    <source>
        <dbReference type="RefSeq" id="XP_026683908.1"/>
    </source>
</evidence>
<feature type="transmembrane region" description="Helical" evidence="6">
    <location>
        <begin position="174"/>
        <end position="196"/>
    </location>
</feature>
<evidence type="ECO:0000313" key="9">
    <source>
        <dbReference type="Proteomes" id="UP000079169"/>
    </source>
</evidence>
<dbReference type="Proteomes" id="UP000079169">
    <property type="component" value="Unplaced"/>
</dbReference>
<dbReference type="InterPro" id="IPR006977">
    <property type="entry name" value="Yip1_dom"/>
</dbReference>
<dbReference type="GO" id="GO:0016192">
    <property type="term" value="P:vesicle-mediated transport"/>
    <property type="evidence" value="ECO:0007669"/>
    <property type="project" value="InterPro"/>
</dbReference>
<evidence type="ECO:0000259" key="8">
    <source>
        <dbReference type="Pfam" id="PF04893"/>
    </source>
</evidence>
<feature type="transmembrane region" description="Helical" evidence="6">
    <location>
        <begin position="140"/>
        <end position="162"/>
    </location>
</feature>
<feature type="region of interest" description="Disordered" evidence="7">
    <location>
        <begin position="22"/>
        <end position="53"/>
    </location>
</feature>
<feature type="transmembrane region" description="Helical" evidence="6">
    <location>
        <begin position="202"/>
        <end position="220"/>
    </location>
</feature>
<sequence length="282" mass="31628">MSTDILVDFEETNASEFDFKSYPSQLEQNPLGDSPVRNSQKQDAFPGDDSSKPSQWSFEYFQRFFDVDTDTVISRIKGSVYPKFGDNYLQTYIQSKPDLYGPFWVCVTLIITIAISGNIANYLQAAATHKYHWKYDFHAISTSATAIFSYAWLLPVLVWGYLKYQNDSEVVNLSILELLCVYGYSLSIYIPIAILWVIQVGFLQVTLVLIGALLSGYILITSLLPAFRQPNILPLVVLGGLHFLLALGLMLYFFHVPPMPTAVDVTVAPKVVVPSPASNMTH</sequence>
<feature type="transmembrane region" description="Helical" evidence="6">
    <location>
        <begin position="99"/>
        <end position="120"/>
    </location>
</feature>
<dbReference type="KEGG" id="dci:103515383"/>
<accession>A0A3Q0JAC3</accession>
<keyword evidence="3 6" id="KW-0812">Transmembrane</keyword>
<dbReference type="PANTHER" id="PTHR12822">
    <property type="entry name" value="PROTEIN YIPF"/>
    <property type="match status" value="1"/>
</dbReference>
<evidence type="ECO:0000256" key="1">
    <source>
        <dbReference type="ARBA" id="ARBA00004141"/>
    </source>
</evidence>
<evidence type="ECO:0000256" key="2">
    <source>
        <dbReference type="ARBA" id="ARBA00010596"/>
    </source>
</evidence>
<gene>
    <name evidence="10" type="primary">LOC103515383</name>
</gene>
<protein>
    <recommendedName>
        <fullName evidence="6">Protein YIPF</fullName>
    </recommendedName>
</protein>
<comment type="subcellular location">
    <subcellularLocation>
        <location evidence="6">Golgi apparatus membrane</location>
        <topology evidence="6">Multi-pass membrane protein</topology>
    </subcellularLocation>
    <subcellularLocation>
        <location evidence="1">Membrane</location>
        <topology evidence="1">Multi-pass membrane protein</topology>
    </subcellularLocation>
</comment>
<evidence type="ECO:0000256" key="3">
    <source>
        <dbReference type="ARBA" id="ARBA00022692"/>
    </source>
</evidence>
<dbReference type="Pfam" id="PF04893">
    <property type="entry name" value="Yip1"/>
    <property type="match status" value="1"/>
</dbReference>
<comment type="similarity">
    <text evidence="2 6">Belongs to the YIP1 family.</text>
</comment>
<evidence type="ECO:0000256" key="6">
    <source>
        <dbReference type="RuleBase" id="RU361264"/>
    </source>
</evidence>
<feature type="domain" description="Yip1" evidence="8">
    <location>
        <begin position="93"/>
        <end position="250"/>
    </location>
</feature>
<dbReference type="AlphaFoldDB" id="A0A3Q0JAC3"/>
<feature type="transmembrane region" description="Helical" evidence="6">
    <location>
        <begin position="232"/>
        <end position="254"/>
    </location>
</feature>
<name>A0A3Q0JAC3_DIACI</name>
<dbReference type="GO" id="GO:0000139">
    <property type="term" value="C:Golgi membrane"/>
    <property type="evidence" value="ECO:0007669"/>
    <property type="project" value="UniProtKB-SubCell"/>
</dbReference>
<dbReference type="GO" id="GO:0031267">
    <property type="term" value="F:small GTPase binding"/>
    <property type="evidence" value="ECO:0007669"/>
    <property type="project" value="InterPro"/>
</dbReference>
<dbReference type="RefSeq" id="XP_026683908.1">
    <property type="nucleotide sequence ID" value="XM_026828107.1"/>
</dbReference>
<evidence type="ECO:0000256" key="7">
    <source>
        <dbReference type="SAM" id="MobiDB-lite"/>
    </source>
</evidence>
<dbReference type="GeneID" id="103515383"/>
<proteinExistence type="inferred from homology"/>
<keyword evidence="5 6" id="KW-0472">Membrane</keyword>